<evidence type="ECO:0000259" key="5">
    <source>
        <dbReference type="PROSITE" id="PS50228"/>
    </source>
</evidence>
<dbReference type="Pfam" id="PF02140">
    <property type="entry name" value="SUEL_Lectin"/>
    <property type="match status" value="4"/>
</dbReference>
<dbReference type="GO" id="GO:0030246">
    <property type="term" value="F:carbohydrate binding"/>
    <property type="evidence" value="ECO:0007669"/>
    <property type="project" value="UniProtKB-KW"/>
</dbReference>
<accession>A0A9Q9XSF4</accession>
<keyword evidence="1" id="KW-0348">Hemagglutinin</keyword>
<dbReference type="KEGG" id="ccar:109060499"/>
<organism evidence="6">
    <name type="scientific">Cyprinus carpio</name>
    <name type="common">Common carp</name>
    <dbReference type="NCBI Taxonomy" id="7962"/>
    <lineage>
        <taxon>Eukaryota</taxon>
        <taxon>Metazoa</taxon>
        <taxon>Chordata</taxon>
        <taxon>Craniata</taxon>
        <taxon>Vertebrata</taxon>
        <taxon>Euteleostomi</taxon>
        <taxon>Actinopterygii</taxon>
        <taxon>Neopterygii</taxon>
        <taxon>Teleostei</taxon>
        <taxon>Ostariophysi</taxon>
        <taxon>Cypriniformes</taxon>
        <taxon>Cyprinidae</taxon>
        <taxon>Cyprininae</taxon>
        <taxon>Cyprinus</taxon>
    </lineage>
</organism>
<feature type="domain" description="SUEL-type lectin" evidence="5">
    <location>
        <begin position="242"/>
        <end position="332"/>
    </location>
</feature>
<evidence type="ECO:0000256" key="4">
    <source>
        <dbReference type="SAM" id="SignalP"/>
    </source>
</evidence>
<feature type="domain" description="SUEL-type lectin" evidence="5">
    <location>
        <begin position="122"/>
        <end position="207"/>
    </location>
</feature>
<dbReference type="AlphaFoldDB" id="A0A9Q9XSF4"/>
<feature type="domain" description="SUEL-type lectin" evidence="5">
    <location>
        <begin position="339"/>
        <end position="425"/>
    </location>
</feature>
<evidence type="ECO:0000256" key="1">
    <source>
        <dbReference type="ARBA" id="ARBA00022546"/>
    </source>
</evidence>
<name>A0A9Q9XSF4_CYPCA</name>
<keyword evidence="2" id="KW-0430">Lectin</keyword>
<dbReference type="PROSITE" id="PS50228">
    <property type="entry name" value="SUEL_LECTIN"/>
    <property type="match status" value="4"/>
</dbReference>
<dbReference type="RefSeq" id="XP_042606461.1">
    <property type="nucleotide sequence ID" value="XM_042750527.1"/>
</dbReference>
<dbReference type="Proteomes" id="UP001155660">
    <property type="component" value="Chromosome B23"/>
</dbReference>
<feature type="chain" id="PRO_5040261637" evidence="4">
    <location>
        <begin position="21"/>
        <end position="425"/>
    </location>
</feature>
<dbReference type="FunFam" id="2.60.120.740:FF:000003">
    <property type="entry name" value="Protein eva-1 homolog C"/>
    <property type="match status" value="2"/>
</dbReference>
<dbReference type="InterPro" id="IPR000922">
    <property type="entry name" value="Lectin_gal-bd_dom"/>
</dbReference>
<reference evidence="6" key="1">
    <citation type="submission" date="2025-08" db="UniProtKB">
        <authorList>
            <consortium name="RefSeq"/>
        </authorList>
    </citation>
    <scope>IDENTIFICATION</scope>
    <source>
        <tissue evidence="6">Muscle</tissue>
    </source>
</reference>
<dbReference type="OrthoDB" id="1100386at2759"/>
<protein>
    <submittedName>
        <fullName evidence="6">L-rhamnose-binding lectin CSL1-like</fullName>
    </submittedName>
</protein>
<keyword evidence="4" id="KW-0732">Signal</keyword>
<sequence>MLVQKLSWIILLLFLCQHEAKRTLICEGGSAFLSCDLGFIKVLEANYGRTDYTTCVSGRPANEISNKHCFQETSLHTMSARCDGRKSCSVPAVNSVFSDPCRGTFKYLDVSYDCIPAKRSVTCENTQSVIVCDTGVISVYHANYGRRDLVTCPHKLAKSPHCYSPQTRSLRSRCNGRKSCQLNASNSVYTDPCNGVIKYLEVMYSCYFLVFKHINMLPQNLNLISLLILLCRQGVDTKRYFSCEGGSVPLSCDWGYIKVITANYGRTDHTTCSTGRSFHQLSNVDCFQETSITVMSKRCDGRKSCSVPALNSVFSDPCVGTHKYLDVSYLCLPFRKSVTCEGSQSLIDCGNGVIWIHHANYGRRDLVTCPHKLATSPDCYSPQTRSLRSSCNGKKSCQLNASNASFRSDPCPDVHKYLEVMYSCI</sequence>
<evidence type="ECO:0000313" key="6">
    <source>
        <dbReference type="RefSeq" id="XP_042606461.1"/>
    </source>
</evidence>
<evidence type="ECO:0000256" key="3">
    <source>
        <dbReference type="ARBA" id="ARBA00022737"/>
    </source>
</evidence>
<feature type="domain" description="SUEL-type lectin" evidence="5">
    <location>
        <begin position="25"/>
        <end position="115"/>
    </location>
</feature>
<dbReference type="PANTHER" id="PTHR46780">
    <property type="entry name" value="PROTEIN EVA-1"/>
    <property type="match status" value="1"/>
</dbReference>
<evidence type="ECO:0000256" key="2">
    <source>
        <dbReference type="ARBA" id="ARBA00022734"/>
    </source>
</evidence>
<dbReference type="GeneID" id="109060499"/>
<proteinExistence type="predicted"/>
<gene>
    <name evidence="6" type="primary">LOC109060499</name>
</gene>
<keyword evidence="3" id="KW-0677">Repeat</keyword>
<feature type="signal peptide" evidence="4">
    <location>
        <begin position="1"/>
        <end position="20"/>
    </location>
</feature>
<dbReference type="CDD" id="cd22836">
    <property type="entry name" value="Gal_Rha_Lectin_RBL_rpt2"/>
    <property type="match status" value="2"/>
</dbReference>